<dbReference type="InterPro" id="IPR041078">
    <property type="entry name" value="Plavaka"/>
</dbReference>
<dbReference type="EMBL" id="JAYKXP010000131">
    <property type="protein sequence ID" value="KAK7024172.1"/>
    <property type="molecule type" value="Genomic_DNA"/>
</dbReference>
<feature type="compositionally biased region" description="Polar residues" evidence="1">
    <location>
        <begin position="172"/>
        <end position="186"/>
    </location>
</feature>
<feature type="region of interest" description="Disordered" evidence="1">
    <location>
        <begin position="1136"/>
        <end position="1170"/>
    </location>
</feature>
<feature type="region of interest" description="Disordered" evidence="1">
    <location>
        <begin position="1"/>
        <end position="36"/>
    </location>
</feature>
<evidence type="ECO:0000313" key="3">
    <source>
        <dbReference type="Proteomes" id="UP001383192"/>
    </source>
</evidence>
<reference evidence="2 3" key="1">
    <citation type="submission" date="2024-01" db="EMBL/GenBank/DDBJ databases">
        <title>A draft genome for a cacao thread blight-causing isolate of Paramarasmius palmivorus.</title>
        <authorList>
            <person name="Baruah I.K."/>
            <person name="Bukari Y."/>
            <person name="Amoako-Attah I."/>
            <person name="Meinhardt L.W."/>
            <person name="Bailey B.A."/>
            <person name="Cohen S.P."/>
        </authorList>
    </citation>
    <scope>NUCLEOTIDE SEQUENCE [LARGE SCALE GENOMIC DNA]</scope>
    <source>
        <strain evidence="2 3">GH-12</strain>
    </source>
</reference>
<feature type="region of interest" description="Disordered" evidence="1">
    <location>
        <begin position="49"/>
        <end position="94"/>
    </location>
</feature>
<protein>
    <submittedName>
        <fullName evidence="2">Uncharacterized protein</fullName>
    </submittedName>
</protein>
<sequence length="1170" mass="132960">MAAKGADMARQRAERRKRRMESKNTGTSNKKARFEDHASVVIAGLSSDPMEFVHPHPQPSLYLPTPEPAPALAPARAPSPSPPPPALRPSGRPAREVRLPVRFRQDDPLPEAPPAVVRSDAEEIPRLPQVRLIVRDTMRTLRNAFGLFREYLHRPTHDPDSSVATEDLANVPDTSSGPTSMDGTTGSEDREPPWPFSSMSIYRYMTWLNTGGTSKTYAEADRLADIISSPDFEPGDLKGFNAKRESQRLDQAKADQSKNFIDGFTKASINIDIPSGQKDVPPSKFPVHGLYYRDLLGAIKSAFSHPLSLKFHLSPFKLFHVAEGSEEPTRAYSELYNSDAFIQEHDRVQRAQLPADSPDCKLERVVAALMFWSDATQLANFGDAKLWPIYLFFGNLSKYIRGQPTSGACHHIAYIPSLPDLFADFARDAHSKWRTQQKDILAHCRREVMHAVWAFLLTDEFVHAYRYGIVIECADGIKRRVYPRIFTYSADYPEKVLLANIRDKGLCPCPRCLTPKSAFWRMGMKLDLRFRLKNVRRYLLHTVLQVRKYIHEYGWPIKGKHIEQLLKPISAVPTVNAFVSRLGEDFDPCKMLVVDLMHEFELGVWKNLFTHLIRMLYAMPNGAGLVQELNMRQVSPFGSSKTIRRFANDVSEMKKLAARDFEDLLQCSIPCFEGLLPEPYNRQVMKLLYRAAEWHALAKLRMHTDSTVSELKTLSTELGNLLRSFRDTTSHFNCVELPREARARARRQKAQNPDSDLSSSRQKKTLNLDIYKFHAMADYAGTILEFGPTDGYSTQLGEMCHQPVKRFYTLTNKRDAAGQIAKRYRRNAILRPECVEGTDVIVPELHHQISNRRDTVIHLRPWLQENASEPTKKNFVPKLKDHLLARLSRSLTASEGNFTDSDRNKVVILGNKIYSVKTMRINYTTYDVRRDSNLVNCNNDQCFVMVRSETSDTHPLWYAHILGIFHAQVYVEKSQVPQFVEFLWVRWMEVARRGNGRNPAQLPKLEYLPAENESAFGFLDPNAVVRASHLIPQFAVGRTAEVSSYYVNLFVDRDMFMRYHGGGLGHVDIVQPTGRELDDEIPVNEEGFEDIEESEDVLDNGITEGIHTATETEAAFRDGHEGTISLDDDQAEEIIADSDDEEYENDFDNDDSDEDDGDVGGENDSDYGDL</sequence>
<dbReference type="Pfam" id="PF18759">
    <property type="entry name" value="Plavaka"/>
    <property type="match status" value="1"/>
</dbReference>
<dbReference type="Proteomes" id="UP001383192">
    <property type="component" value="Unassembled WGS sequence"/>
</dbReference>
<organism evidence="2 3">
    <name type="scientific">Paramarasmius palmivorus</name>
    <dbReference type="NCBI Taxonomy" id="297713"/>
    <lineage>
        <taxon>Eukaryota</taxon>
        <taxon>Fungi</taxon>
        <taxon>Dikarya</taxon>
        <taxon>Basidiomycota</taxon>
        <taxon>Agaricomycotina</taxon>
        <taxon>Agaricomycetes</taxon>
        <taxon>Agaricomycetidae</taxon>
        <taxon>Agaricales</taxon>
        <taxon>Marasmiineae</taxon>
        <taxon>Marasmiaceae</taxon>
        <taxon>Paramarasmius</taxon>
    </lineage>
</organism>
<accession>A0AAW0BEB8</accession>
<feature type="compositionally biased region" description="Pro residues" evidence="1">
    <location>
        <begin position="65"/>
        <end position="87"/>
    </location>
</feature>
<feature type="region of interest" description="Disordered" evidence="1">
    <location>
        <begin position="153"/>
        <end position="194"/>
    </location>
</feature>
<gene>
    <name evidence="2" type="ORF">VNI00_016550</name>
</gene>
<keyword evidence="3" id="KW-1185">Reference proteome</keyword>
<proteinExistence type="predicted"/>
<comment type="caution">
    <text evidence="2">The sequence shown here is derived from an EMBL/GenBank/DDBJ whole genome shotgun (WGS) entry which is preliminary data.</text>
</comment>
<evidence type="ECO:0000313" key="2">
    <source>
        <dbReference type="EMBL" id="KAK7024172.1"/>
    </source>
</evidence>
<evidence type="ECO:0000256" key="1">
    <source>
        <dbReference type="SAM" id="MobiDB-lite"/>
    </source>
</evidence>
<dbReference type="AlphaFoldDB" id="A0AAW0BEB8"/>
<name>A0AAW0BEB8_9AGAR</name>